<dbReference type="Pfam" id="PF13424">
    <property type="entry name" value="TPR_12"/>
    <property type="match status" value="3"/>
</dbReference>
<dbReference type="AlphaFoldDB" id="A0A2S7WCG9"/>
<dbReference type="InterPro" id="IPR011712">
    <property type="entry name" value="Sig_transdc_His_kin_sub3_dim/P"/>
</dbReference>
<dbReference type="EMBL" id="MSCL01000001">
    <property type="protein sequence ID" value="PQJ75303.1"/>
    <property type="molecule type" value="Genomic_DNA"/>
</dbReference>
<dbReference type="GO" id="GO:0000155">
    <property type="term" value="F:phosphorelay sensor kinase activity"/>
    <property type="evidence" value="ECO:0007669"/>
    <property type="project" value="InterPro"/>
</dbReference>
<dbReference type="SMART" id="SM00028">
    <property type="entry name" value="TPR"/>
    <property type="match status" value="6"/>
</dbReference>
<dbReference type="Pfam" id="PF07730">
    <property type="entry name" value="HisKA_3"/>
    <property type="match status" value="1"/>
</dbReference>
<dbReference type="Gene3D" id="3.30.565.10">
    <property type="entry name" value="Histidine kinase-like ATPase, C-terminal domain"/>
    <property type="match status" value="1"/>
</dbReference>
<keyword evidence="11" id="KW-1133">Transmembrane helix</keyword>
<dbReference type="GO" id="GO:0046983">
    <property type="term" value="F:protein dimerization activity"/>
    <property type="evidence" value="ECO:0007669"/>
    <property type="project" value="InterPro"/>
</dbReference>
<dbReference type="CDD" id="cd16917">
    <property type="entry name" value="HATPase_UhpB-NarQ-NarX-like"/>
    <property type="match status" value="1"/>
</dbReference>
<comment type="catalytic activity">
    <reaction evidence="1">
        <text>ATP + protein L-histidine = ADP + protein N-phospho-L-histidine.</text>
        <dbReference type="EC" id="2.7.13.3"/>
    </reaction>
</comment>
<sequence>MKHIKLRIIFLWIFCIVSISNFSQQKQIDALKEQLKNRSLSDSLKIKYLGDLGWYYSSFSSDSAFKYNKLALALSKKTNNLGGISQAYNDLGIVHYRLSQFDSSLVYYRKSLTIRKKINDNVGIASLYNKMGIAHNQLFQLDSAIFYAFESLKIYEKLGQKKFVAANLNNIANLYKDTKQYQKAFEKHQEALKIRTSLNDEKGILESFVGIGNVHIALKNNDSAKVYYEKSLEIGTKLNAINELSTIYNNLGTLYKSENDFTKSFANFKKSLQIRQQLQDNYGIASTLLSLSDLQMKQKNYLESERYLHQGLSIAKTVKANELQQDAYKQFMELKAYLKQPDSVSFYKEKFIAMQELLINNKVIQQLSELETKYQTAKKEAEIAEQKEIVLQKELALKNKSLYATIVTFALLFLGLLFFANFKKNQFKRRQMQKEIDLKDALATIKTQNRLQEQRLRISRDLHDNIGAQLTFIISSLDNLKYLSKDANDSLKEKLTNISSFTSDTIFQLRDTIWAMNKAEISVEDLHTRVLSFVQKAKKAVPNTEFDINYDIDTNMGFSSLVGINIFRVIQEAINNAIKYADAKKITIHLFKDETVFKASIIDDGKGFDIKKVDLGNGLANMEQRISEINASISIDSTLEKGTKIMIQLPLKN</sequence>
<name>A0A2S7WCG9_9FLAO</name>
<dbReference type="PANTHER" id="PTHR24421:SF10">
    <property type="entry name" value="NITRATE_NITRITE SENSOR PROTEIN NARQ"/>
    <property type="match status" value="1"/>
</dbReference>
<keyword evidence="7" id="KW-0067">ATP-binding</keyword>
<gene>
    <name evidence="13" type="ORF">BTO13_08615</name>
</gene>
<feature type="repeat" description="TPR" evidence="9">
    <location>
        <begin position="85"/>
        <end position="118"/>
    </location>
</feature>
<dbReference type="GO" id="GO:0016020">
    <property type="term" value="C:membrane"/>
    <property type="evidence" value="ECO:0007669"/>
    <property type="project" value="InterPro"/>
</dbReference>
<dbReference type="SMART" id="SM00387">
    <property type="entry name" value="HATPase_c"/>
    <property type="match status" value="1"/>
</dbReference>
<feature type="repeat" description="TPR" evidence="9">
    <location>
        <begin position="245"/>
        <end position="278"/>
    </location>
</feature>
<evidence type="ECO:0000256" key="9">
    <source>
        <dbReference type="PROSITE-ProRule" id="PRU00339"/>
    </source>
</evidence>
<dbReference type="Gene3D" id="1.20.5.1930">
    <property type="match status" value="1"/>
</dbReference>
<keyword evidence="11" id="KW-0812">Transmembrane</keyword>
<evidence type="ECO:0000256" key="11">
    <source>
        <dbReference type="SAM" id="Phobius"/>
    </source>
</evidence>
<evidence type="ECO:0000256" key="3">
    <source>
        <dbReference type="ARBA" id="ARBA00022553"/>
    </source>
</evidence>
<feature type="domain" description="Histidine kinase" evidence="12">
    <location>
        <begin position="461"/>
        <end position="653"/>
    </location>
</feature>
<dbReference type="EC" id="2.7.13.3" evidence="2"/>
<keyword evidence="14" id="KW-1185">Reference proteome</keyword>
<evidence type="ECO:0000313" key="13">
    <source>
        <dbReference type="EMBL" id="PQJ75303.1"/>
    </source>
</evidence>
<dbReference type="InterPro" id="IPR005467">
    <property type="entry name" value="His_kinase_dom"/>
</dbReference>
<dbReference type="SUPFAM" id="SSF55874">
    <property type="entry name" value="ATPase domain of HSP90 chaperone/DNA topoisomerase II/histidine kinase"/>
    <property type="match status" value="1"/>
</dbReference>
<evidence type="ECO:0000256" key="4">
    <source>
        <dbReference type="ARBA" id="ARBA00022679"/>
    </source>
</evidence>
<keyword evidence="5" id="KW-0547">Nucleotide-binding</keyword>
<organism evidence="13 14">
    <name type="scientific">Polaribacter gangjinensis</name>
    <dbReference type="NCBI Taxonomy" id="574710"/>
    <lineage>
        <taxon>Bacteria</taxon>
        <taxon>Pseudomonadati</taxon>
        <taxon>Bacteroidota</taxon>
        <taxon>Flavobacteriia</taxon>
        <taxon>Flavobacteriales</taxon>
        <taxon>Flavobacteriaceae</taxon>
    </lineage>
</organism>
<keyword evidence="4" id="KW-0808">Transferase</keyword>
<feature type="coiled-coil region" evidence="10">
    <location>
        <begin position="360"/>
        <end position="394"/>
    </location>
</feature>
<dbReference type="PROSITE" id="PS50005">
    <property type="entry name" value="TPR"/>
    <property type="match status" value="2"/>
</dbReference>
<dbReference type="InterPro" id="IPR003594">
    <property type="entry name" value="HATPase_dom"/>
</dbReference>
<dbReference type="InterPro" id="IPR050482">
    <property type="entry name" value="Sensor_HK_TwoCompSys"/>
</dbReference>
<dbReference type="RefSeq" id="WP_105046443.1">
    <property type="nucleotide sequence ID" value="NZ_CP150662.1"/>
</dbReference>
<dbReference type="PROSITE" id="PS50109">
    <property type="entry name" value="HIS_KIN"/>
    <property type="match status" value="1"/>
</dbReference>
<evidence type="ECO:0000256" key="2">
    <source>
        <dbReference type="ARBA" id="ARBA00012438"/>
    </source>
</evidence>
<evidence type="ECO:0000256" key="1">
    <source>
        <dbReference type="ARBA" id="ARBA00000085"/>
    </source>
</evidence>
<evidence type="ECO:0000256" key="6">
    <source>
        <dbReference type="ARBA" id="ARBA00022777"/>
    </source>
</evidence>
<accession>A0A2S7WCG9</accession>
<keyword evidence="10" id="KW-0175">Coiled coil</keyword>
<keyword evidence="3" id="KW-0597">Phosphoprotein</keyword>
<dbReference type="SUPFAM" id="SSF48452">
    <property type="entry name" value="TPR-like"/>
    <property type="match status" value="2"/>
</dbReference>
<evidence type="ECO:0000256" key="7">
    <source>
        <dbReference type="ARBA" id="ARBA00022840"/>
    </source>
</evidence>
<evidence type="ECO:0000256" key="10">
    <source>
        <dbReference type="SAM" id="Coils"/>
    </source>
</evidence>
<keyword evidence="11" id="KW-0472">Membrane</keyword>
<dbReference type="Pfam" id="PF02518">
    <property type="entry name" value="HATPase_c"/>
    <property type="match status" value="1"/>
</dbReference>
<dbReference type="Gene3D" id="1.25.40.10">
    <property type="entry name" value="Tetratricopeptide repeat domain"/>
    <property type="match status" value="2"/>
</dbReference>
<dbReference type="OrthoDB" id="9778366at2"/>
<evidence type="ECO:0000313" key="14">
    <source>
        <dbReference type="Proteomes" id="UP000237608"/>
    </source>
</evidence>
<dbReference type="Proteomes" id="UP000237608">
    <property type="component" value="Unassembled WGS sequence"/>
</dbReference>
<evidence type="ECO:0000256" key="5">
    <source>
        <dbReference type="ARBA" id="ARBA00022741"/>
    </source>
</evidence>
<dbReference type="PANTHER" id="PTHR24421">
    <property type="entry name" value="NITRATE/NITRITE SENSOR PROTEIN NARX-RELATED"/>
    <property type="match status" value="1"/>
</dbReference>
<reference evidence="13 14" key="1">
    <citation type="submission" date="2016-12" db="EMBL/GenBank/DDBJ databases">
        <title>Trade-off between light-utilization and light-protection in marine flavobacteria.</title>
        <authorList>
            <person name="Kumagai Y."/>
            <person name="Yoshizawa S."/>
            <person name="Kogure K."/>
            <person name="Iwasaki W."/>
        </authorList>
    </citation>
    <scope>NUCLEOTIDE SEQUENCE [LARGE SCALE GENOMIC DNA]</scope>
    <source>
        <strain evidence="13 14">KCTC 22729</strain>
    </source>
</reference>
<protein>
    <recommendedName>
        <fullName evidence="2">histidine kinase</fullName>
        <ecNumber evidence="2">2.7.13.3</ecNumber>
    </recommendedName>
</protein>
<feature type="transmembrane region" description="Helical" evidence="11">
    <location>
        <begin position="402"/>
        <end position="422"/>
    </location>
</feature>
<dbReference type="InterPro" id="IPR011990">
    <property type="entry name" value="TPR-like_helical_dom_sf"/>
</dbReference>
<dbReference type="InterPro" id="IPR036890">
    <property type="entry name" value="HATPase_C_sf"/>
</dbReference>
<comment type="caution">
    <text evidence="13">The sequence shown here is derived from an EMBL/GenBank/DDBJ whole genome shotgun (WGS) entry which is preliminary data.</text>
</comment>
<keyword evidence="9" id="KW-0802">TPR repeat</keyword>
<proteinExistence type="predicted"/>
<dbReference type="InterPro" id="IPR019734">
    <property type="entry name" value="TPR_rpt"/>
</dbReference>
<keyword evidence="8" id="KW-0902">Two-component regulatory system</keyword>
<evidence type="ECO:0000259" key="12">
    <source>
        <dbReference type="PROSITE" id="PS50109"/>
    </source>
</evidence>
<evidence type="ECO:0000256" key="8">
    <source>
        <dbReference type="ARBA" id="ARBA00023012"/>
    </source>
</evidence>
<keyword evidence="6" id="KW-0418">Kinase</keyword>
<dbReference type="GO" id="GO:0005524">
    <property type="term" value="F:ATP binding"/>
    <property type="evidence" value="ECO:0007669"/>
    <property type="project" value="UniProtKB-KW"/>
</dbReference>